<evidence type="ECO:0000256" key="3">
    <source>
        <dbReference type="ARBA" id="ARBA00022679"/>
    </source>
</evidence>
<sequence>MPDAVICEPLRTPVGRFGGQFRDISAQALAATVIAELVARTGISGADIDDVILGQASPNGDAPAIGRIAALDADLGIDVPGMQVDRRCGSGLQAVLQACMQVQSGGNDLVLAGGVESMSQTEFYATGMRWGVKAEAVALSDRLARARVTAGGKNFPVPGGMIETAENLRAEFSISRSDQDALAVQSHQRAVAAQNSGVFAEEIVGVSVPQRKSDPLLVTTDEHPRADTTVESLAKLKAIRASLDPESTVTAGNASGQNDGAAIAIVTTPDKAAALGLRPLARLAGWGVAGVAPRTMGIGPVPASEKALGRLGLSLDDMGVIELNEAFAAQALAVTRSWGIDPEDPRLNPHGSGISLGHPVGATGARILATLLREMDRREVRYGLETMCIGGGQGLAAVFERIG</sequence>
<comment type="caution">
    <text evidence="9">The sequence shown here is derived from an EMBL/GenBank/DDBJ whole genome shotgun (WGS) entry which is preliminary data.</text>
</comment>
<dbReference type="PANTHER" id="PTHR18919">
    <property type="entry name" value="ACETYL-COA C-ACYLTRANSFERASE"/>
    <property type="match status" value="1"/>
</dbReference>
<keyword evidence="10" id="KW-1185">Reference proteome</keyword>
<dbReference type="NCBIfam" id="TIGR01930">
    <property type="entry name" value="AcCoA-C-Actrans"/>
    <property type="match status" value="1"/>
</dbReference>
<evidence type="ECO:0000256" key="4">
    <source>
        <dbReference type="ARBA" id="ARBA00023315"/>
    </source>
</evidence>
<name>A0ABU9CV01_9NOCA</name>
<evidence type="ECO:0000313" key="10">
    <source>
        <dbReference type="Proteomes" id="UP001456513"/>
    </source>
</evidence>
<organism evidence="9 10">
    <name type="scientific">Rhodococcus navarretei</name>
    <dbReference type="NCBI Taxonomy" id="3128981"/>
    <lineage>
        <taxon>Bacteria</taxon>
        <taxon>Bacillati</taxon>
        <taxon>Actinomycetota</taxon>
        <taxon>Actinomycetes</taxon>
        <taxon>Mycobacteriales</taxon>
        <taxon>Nocardiaceae</taxon>
        <taxon>Rhodococcus</taxon>
    </lineage>
</organism>
<evidence type="ECO:0000313" key="9">
    <source>
        <dbReference type="EMBL" id="MEK8071054.1"/>
    </source>
</evidence>
<gene>
    <name evidence="9" type="ORF">AABD04_09400</name>
</gene>
<dbReference type="PIRSF" id="PIRSF000429">
    <property type="entry name" value="Ac-CoA_Ac_transf"/>
    <property type="match status" value="1"/>
</dbReference>
<dbReference type="EC" id="2.3.1.9" evidence="2"/>
<evidence type="ECO:0000259" key="8">
    <source>
        <dbReference type="Pfam" id="PF02803"/>
    </source>
</evidence>
<evidence type="ECO:0000256" key="5">
    <source>
        <dbReference type="ARBA" id="ARBA00040529"/>
    </source>
</evidence>
<dbReference type="NCBIfam" id="NF004853">
    <property type="entry name" value="PRK06205.1"/>
    <property type="match status" value="1"/>
</dbReference>
<dbReference type="InterPro" id="IPR002155">
    <property type="entry name" value="Thiolase"/>
</dbReference>
<dbReference type="RefSeq" id="WP_341440999.1">
    <property type="nucleotide sequence ID" value="NZ_JBBPCN010000001.1"/>
</dbReference>
<evidence type="ECO:0000256" key="6">
    <source>
        <dbReference type="RuleBase" id="RU003557"/>
    </source>
</evidence>
<reference evidence="9 10" key="1">
    <citation type="submission" date="2024-03" db="EMBL/GenBank/DDBJ databases">
        <title>Rhodococcus navarretei sp. nov. and Pseudarthrobacter quantumdoti sp. nov., two new species with the ability to biosynthesize Quantum Dots isolated from soil samples at Union Glacier, Antarctica.</title>
        <authorList>
            <person name="Vargas M."/>
        </authorList>
    </citation>
    <scope>NUCLEOTIDE SEQUENCE [LARGE SCALE GENOMIC DNA]</scope>
    <source>
        <strain evidence="9 10">EXRC-4A-4</strain>
    </source>
</reference>
<dbReference type="EMBL" id="JBBPCN010000001">
    <property type="protein sequence ID" value="MEK8071054.1"/>
    <property type="molecule type" value="Genomic_DNA"/>
</dbReference>
<protein>
    <recommendedName>
        <fullName evidence="5">Probable acetyl-CoA acetyltransferase</fullName>
        <ecNumber evidence="2">2.3.1.9</ecNumber>
    </recommendedName>
</protein>
<evidence type="ECO:0000256" key="2">
    <source>
        <dbReference type="ARBA" id="ARBA00012705"/>
    </source>
</evidence>
<dbReference type="SUPFAM" id="SSF53901">
    <property type="entry name" value="Thiolase-like"/>
    <property type="match status" value="2"/>
</dbReference>
<dbReference type="Pfam" id="PF00108">
    <property type="entry name" value="Thiolase_N"/>
    <property type="match status" value="1"/>
</dbReference>
<dbReference type="CDD" id="cd00751">
    <property type="entry name" value="thiolase"/>
    <property type="match status" value="1"/>
</dbReference>
<evidence type="ECO:0000256" key="1">
    <source>
        <dbReference type="ARBA" id="ARBA00010982"/>
    </source>
</evidence>
<dbReference type="InterPro" id="IPR020617">
    <property type="entry name" value="Thiolase_C"/>
</dbReference>
<accession>A0ABU9CV01</accession>
<feature type="domain" description="Thiolase N-terminal" evidence="7">
    <location>
        <begin position="5"/>
        <end position="268"/>
    </location>
</feature>
<dbReference type="InterPro" id="IPR020616">
    <property type="entry name" value="Thiolase_N"/>
</dbReference>
<dbReference type="InterPro" id="IPR016039">
    <property type="entry name" value="Thiolase-like"/>
</dbReference>
<comment type="similarity">
    <text evidence="1 6">Belongs to the thiolase-like superfamily. Thiolase family.</text>
</comment>
<keyword evidence="3 6" id="KW-0808">Transferase</keyword>
<dbReference type="PANTHER" id="PTHR18919:SF107">
    <property type="entry name" value="ACETYL-COA ACETYLTRANSFERASE, CYTOSOLIC"/>
    <property type="match status" value="1"/>
</dbReference>
<keyword evidence="4 6" id="KW-0012">Acyltransferase</keyword>
<proteinExistence type="inferred from homology"/>
<evidence type="ECO:0000259" key="7">
    <source>
        <dbReference type="Pfam" id="PF00108"/>
    </source>
</evidence>
<dbReference type="Proteomes" id="UP001456513">
    <property type="component" value="Unassembled WGS sequence"/>
</dbReference>
<dbReference type="Pfam" id="PF02803">
    <property type="entry name" value="Thiolase_C"/>
    <property type="match status" value="1"/>
</dbReference>
<dbReference type="Gene3D" id="3.40.47.10">
    <property type="match status" value="1"/>
</dbReference>
<feature type="domain" description="Thiolase C-terminal" evidence="8">
    <location>
        <begin position="278"/>
        <end position="401"/>
    </location>
</feature>